<dbReference type="OrthoDB" id="9790678at2"/>
<dbReference type="UniPathway" id="UPA00602">
    <property type="reaction ID" value="UER00658"/>
</dbReference>
<dbReference type="AlphaFoldDB" id="A0A0A2T911"/>
<evidence type="ECO:0000256" key="2">
    <source>
        <dbReference type="ARBA" id="ARBA00022676"/>
    </source>
</evidence>
<protein>
    <recommendedName>
        <fullName evidence="5 6">Xanthine phosphoribosyltransferase</fullName>
        <shortName evidence="5">XPRTase</shortName>
        <ecNumber evidence="5 6">2.4.2.22</ecNumber>
    </recommendedName>
</protein>
<organism evidence="7 8">
    <name type="scientific">Pontibacillus yanchengensis Y32</name>
    <dbReference type="NCBI Taxonomy" id="1385514"/>
    <lineage>
        <taxon>Bacteria</taxon>
        <taxon>Bacillati</taxon>
        <taxon>Bacillota</taxon>
        <taxon>Bacilli</taxon>
        <taxon>Bacillales</taxon>
        <taxon>Bacillaceae</taxon>
        <taxon>Pontibacillus</taxon>
    </lineage>
</organism>
<dbReference type="InterPro" id="IPR029057">
    <property type="entry name" value="PRTase-like"/>
</dbReference>
<dbReference type="NCBIfam" id="NF006671">
    <property type="entry name" value="PRK09219.1"/>
    <property type="match status" value="1"/>
</dbReference>
<dbReference type="InterPro" id="IPR010079">
    <property type="entry name" value="Xanthine_PRibTrfase"/>
</dbReference>
<keyword evidence="2 5" id="KW-0328">Glycosyltransferase</keyword>
<evidence type="ECO:0000256" key="6">
    <source>
        <dbReference type="NCBIfam" id="TIGR01744"/>
    </source>
</evidence>
<evidence type="ECO:0000256" key="4">
    <source>
        <dbReference type="ARBA" id="ARBA00022726"/>
    </source>
</evidence>
<accession>A0A0A2T911</accession>
<dbReference type="InterPro" id="IPR000836">
    <property type="entry name" value="PRTase_dom"/>
</dbReference>
<dbReference type="GO" id="GO:0046110">
    <property type="term" value="P:xanthine metabolic process"/>
    <property type="evidence" value="ECO:0007669"/>
    <property type="project" value="UniProtKB-UniRule"/>
</dbReference>
<keyword evidence="8" id="KW-1185">Reference proteome</keyword>
<reference evidence="7 8" key="1">
    <citation type="journal article" date="2015" name="Stand. Genomic Sci.">
        <title>High quality draft genome sequence of the moderately halophilic bacterium Pontibacillus yanchengensis Y32(T) and comparison among Pontibacillus genomes.</title>
        <authorList>
            <person name="Huang J."/>
            <person name="Qiao Z.X."/>
            <person name="Tang J.W."/>
            <person name="Wang G."/>
        </authorList>
    </citation>
    <scope>NUCLEOTIDE SEQUENCE [LARGE SCALE GENOMIC DNA]</scope>
    <source>
        <strain evidence="7 8">Y32</strain>
    </source>
</reference>
<dbReference type="GO" id="GO:0005737">
    <property type="term" value="C:cytoplasm"/>
    <property type="evidence" value="ECO:0007669"/>
    <property type="project" value="UniProtKB-SubCell"/>
</dbReference>
<dbReference type="Gene3D" id="3.40.50.2020">
    <property type="match status" value="1"/>
</dbReference>
<comment type="pathway">
    <text evidence="5">Purine metabolism; XMP biosynthesis via salvage pathway; XMP from xanthine: step 1/1.</text>
</comment>
<dbReference type="PANTHER" id="PTHR43864:SF1">
    <property type="entry name" value="XANTHINE PHOSPHORIBOSYLTRANSFERASE"/>
    <property type="match status" value="1"/>
</dbReference>
<comment type="caution">
    <text evidence="7">The sequence shown here is derived from an EMBL/GenBank/DDBJ whole genome shotgun (WGS) entry which is preliminary data.</text>
</comment>
<dbReference type="EC" id="2.4.2.22" evidence="5 6"/>
<dbReference type="Proteomes" id="UP000030147">
    <property type="component" value="Unassembled WGS sequence"/>
</dbReference>
<dbReference type="STRING" id="1385514.N782_14310"/>
<comment type="function">
    <text evidence="5">Converts the preformed base xanthine, a product of nucleic acid breakdown, to xanthosine 5'-monophosphate (XMP), so it can be reused for RNA or DNA synthesis.</text>
</comment>
<feature type="binding site" evidence="5">
    <location>
        <position position="27"/>
    </location>
    <ligand>
        <name>xanthine</name>
        <dbReference type="ChEBI" id="CHEBI:17712"/>
    </ligand>
</feature>
<comment type="similarity">
    <text evidence="5">Belongs to the purine/pyrimidine phosphoribosyltransferase family. Xpt subfamily.</text>
</comment>
<dbReference type="InterPro" id="IPR050118">
    <property type="entry name" value="Pur/Pyrimidine_PRTase"/>
</dbReference>
<keyword evidence="1 5" id="KW-0963">Cytoplasm</keyword>
<dbReference type="GO" id="GO:0006166">
    <property type="term" value="P:purine ribonucleoside salvage"/>
    <property type="evidence" value="ECO:0007669"/>
    <property type="project" value="UniProtKB-KW"/>
</dbReference>
<sequence length="195" mass="21641">MEELKKKIITEGKALNEEVLKVDAFLNHQIDPVLMKQIGEEFAERYRDAGITKIVTLESSGIAPSLMTGMELGVEVVVARKRKSLTLQEGLLSAEVYSFTKQEKSTICISSEFIHDTDCVLIIDDFLANGQAALGLMNLVEQTKATIEGIGVIIEKQFQHGGKNLRNKGVRVDALAQIERLEKGKVIFTDEEVHI</sequence>
<dbReference type="NCBIfam" id="TIGR01744">
    <property type="entry name" value="XPRTase"/>
    <property type="match status" value="1"/>
</dbReference>
<keyword evidence="3 5" id="KW-0808">Transferase</keyword>
<comment type="subcellular location">
    <subcellularLocation>
        <location evidence="5">Cytoplasm</location>
    </subcellularLocation>
</comment>
<feature type="binding site" evidence="5">
    <location>
        <position position="156"/>
    </location>
    <ligand>
        <name>xanthine</name>
        <dbReference type="ChEBI" id="CHEBI:17712"/>
    </ligand>
</feature>
<comment type="subunit">
    <text evidence="5">Homodimer.</text>
</comment>
<evidence type="ECO:0000256" key="3">
    <source>
        <dbReference type="ARBA" id="ARBA00022679"/>
    </source>
</evidence>
<dbReference type="EMBL" id="AVBF01000039">
    <property type="protein sequence ID" value="KGP72049.1"/>
    <property type="molecule type" value="Genomic_DNA"/>
</dbReference>
<evidence type="ECO:0000256" key="1">
    <source>
        <dbReference type="ARBA" id="ARBA00022490"/>
    </source>
</evidence>
<dbReference type="PANTHER" id="PTHR43864">
    <property type="entry name" value="HYPOXANTHINE/GUANINE PHOSPHORIBOSYLTRANSFERASE"/>
    <property type="match status" value="1"/>
</dbReference>
<dbReference type="HAMAP" id="MF_01184">
    <property type="entry name" value="XPRTase"/>
    <property type="match status" value="1"/>
</dbReference>
<name>A0A0A2T911_9BACI</name>
<comment type="catalytic activity">
    <reaction evidence="5">
        <text>XMP + diphosphate = xanthine + 5-phospho-alpha-D-ribose 1-diphosphate</text>
        <dbReference type="Rhea" id="RHEA:10800"/>
        <dbReference type="ChEBI" id="CHEBI:17712"/>
        <dbReference type="ChEBI" id="CHEBI:33019"/>
        <dbReference type="ChEBI" id="CHEBI:57464"/>
        <dbReference type="ChEBI" id="CHEBI:58017"/>
        <dbReference type="EC" id="2.4.2.22"/>
    </reaction>
</comment>
<feature type="binding site" evidence="5">
    <location>
        <position position="20"/>
    </location>
    <ligand>
        <name>xanthine</name>
        <dbReference type="ChEBI" id="CHEBI:17712"/>
    </ligand>
</feature>
<dbReference type="RefSeq" id="WP_036821096.1">
    <property type="nucleotide sequence ID" value="NZ_AVBF01000039.1"/>
</dbReference>
<evidence type="ECO:0000256" key="5">
    <source>
        <dbReference type="HAMAP-Rule" id="MF_01184"/>
    </source>
</evidence>
<keyword evidence="4 5" id="KW-0660">Purine salvage</keyword>
<dbReference type="eggNOG" id="COG0503">
    <property type="taxonomic scope" value="Bacteria"/>
</dbReference>
<gene>
    <name evidence="5" type="primary">xpt</name>
    <name evidence="7" type="ORF">N782_14310</name>
</gene>
<dbReference type="GO" id="GO:0000310">
    <property type="term" value="F:xanthine phosphoribosyltransferase activity"/>
    <property type="evidence" value="ECO:0007669"/>
    <property type="project" value="UniProtKB-UniRule"/>
</dbReference>
<dbReference type="GO" id="GO:0032265">
    <property type="term" value="P:XMP salvage"/>
    <property type="evidence" value="ECO:0007669"/>
    <property type="project" value="UniProtKB-UniRule"/>
</dbReference>
<feature type="binding site" evidence="5">
    <location>
        <begin position="128"/>
        <end position="132"/>
    </location>
    <ligand>
        <name>5-phospho-alpha-D-ribose 1-diphosphate</name>
        <dbReference type="ChEBI" id="CHEBI:58017"/>
    </ligand>
</feature>
<evidence type="ECO:0000313" key="7">
    <source>
        <dbReference type="EMBL" id="KGP72049.1"/>
    </source>
</evidence>
<proteinExistence type="inferred from homology"/>
<dbReference type="SUPFAM" id="SSF53271">
    <property type="entry name" value="PRTase-like"/>
    <property type="match status" value="1"/>
</dbReference>
<evidence type="ECO:0000313" key="8">
    <source>
        <dbReference type="Proteomes" id="UP000030147"/>
    </source>
</evidence>
<dbReference type="CDD" id="cd06223">
    <property type="entry name" value="PRTases_typeI"/>
    <property type="match status" value="1"/>
</dbReference>